<protein>
    <submittedName>
        <fullName evidence="1">Uncharacterized protein</fullName>
    </submittedName>
</protein>
<gene>
    <name evidence="1" type="ORF">TGDOM2_227995A</name>
</gene>
<reference evidence="1 2" key="1">
    <citation type="submission" date="2014-02" db="EMBL/GenBank/DDBJ databases">
        <authorList>
            <person name="Sibley D."/>
            <person name="Venepally P."/>
            <person name="Karamycheva S."/>
            <person name="Hadjithomas M."/>
            <person name="Khan A."/>
            <person name="Brunk B."/>
            <person name="Roos D."/>
            <person name="Caler E."/>
            <person name="Lorenzi H."/>
        </authorList>
    </citation>
    <scope>NUCLEOTIDE SEQUENCE [LARGE SCALE GENOMIC DNA]</scope>
    <source>
        <strain evidence="1 2">GAB2-2007-GAL-DOM2</strain>
    </source>
</reference>
<feature type="non-terminal residue" evidence="1">
    <location>
        <position position="8"/>
    </location>
</feature>
<sequence>MHAPMQPH</sequence>
<dbReference type="VEuPathDB" id="ToxoDB:TGDOM2_227995A"/>
<accession>A0A086KKU1</accession>
<evidence type="ECO:0000313" key="2">
    <source>
        <dbReference type="Proteomes" id="UP000028837"/>
    </source>
</evidence>
<name>A0A086KKU1_TOXGO</name>
<dbReference type="EMBL" id="AHZU02000386">
    <property type="protein sequence ID" value="KFG45009.1"/>
    <property type="molecule type" value="Genomic_DNA"/>
</dbReference>
<dbReference type="Proteomes" id="UP000028837">
    <property type="component" value="Unassembled WGS sequence"/>
</dbReference>
<comment type="caution">
    <text evidence="1">The sequence shown here is derived from an EMBL/GenBank/DDBJ whole genome shotgun (WGS) entry which is preliminary data.</text>
</comment>
<evidence type="ECO:0000313" key="1">
    <source>
        <dbReference type="EMBL" id="KFG45009.1"/>
    </source>
</evidence>
<organism evidence="1 2">
    <name type="scientific">Toxoplasma gondii GAB2-2007-GAL-DOM2</name>
    <dbReference type="NCBI Taxonomy" id="1130820"/>
    <lineage>
        <taxon>Eukaryota</taxon>
        <taxon>Sar</taxon>
        <taxon>Alveolata</taxon>
        <taxon>Apicomplexa</taxon>
        <taxon>Conoidasida</taxon>
        <taxon>Coccidia</taxon>
        <taxon>Eucoccidiorida</taxon>
        <taxon>Eimeriorina</taxon>
        <taxon>Sarcocystidae</taxon>
        <taxon>Toxoplasma</taxon>
    </lineage>
</organism>
<proteinExistence type="predicted"/>